<name>A0A1M5UPA0_9FIRM</name>
<protein>
    <submittedName>
        <fullName evidence="1">Uncharacterized protein</fullName>
    </submittedName>
</protein>
<keyword evidence="2" id="KW-1185">Reference proteome</keyword>
<dbReference type="STRING" id="1123282.SAMN02745823_00613"/>
<evidence type="ECO:0000313" key="2">
    <source>
        <dbReference type="Proteomes" id="UP000183995"/>
    </source>
</evidence>
<dbReference type="RefSeq" id="WP_073076139.1">
    <property type="nucleotide sequence ID" value="NZ_FQXV01000001.1"/>
</dbReference>
<dbReference type="AlphaFoldDB" id="A0A1M5UPA0"/>
<organism evidence="1 2">
    <name type="scientific">Sporobacter termitidis DSM 10068</name>
    <dbReference type="NCBI Taxonomy" id="1123282"/>
    <lineage>
        <taxon>Bacteria</taxon>
        <taxon>Bacillati</taxon>
        <taxon>Bacillota</taxon>
        <taxon>Clostridia</taxon>
        <taxon>Eubacteriales</taxon>
        <taxon>Oscillospiraceae</taxon>
        <taxon>Sporobacter</taxon>
    </lineage>
</organism>
<gene>
    <name evidence="1" type="ORF">SAMN02745823_00613</name>
</gene>
<proteinExistence type="predicted"/>
<reference evidence="1 2" key="1">
    <citation type="submission" date="2016-11" db="EMBL/GenBank/DDBJ databases">
        <authorList>
            <person name="Jaros S."/>
            <person name="Januszkiewicz K."/>
            <person name="Wedrychowicz H."/>
        </authorList>
    </citation>
    <scope>NUCLEOTIDE SEQUENCE [LARGE SCALE GENOMIC DNA]</scope>
    <source>
        <strain evidence="1 2">DSM 10068</strain>
    </source>
</reference>
<dbReference type="EMBL" id="FQXV01000001">
    <property type="protein sequence ID" value="SHH64791.1"/>
    <property type="molecule type" value="Genomic_DNA"/>
</dbReference>
<dbReference type="OrthoDB" id="1862895at2"/>
<dbReference type="Proteomes" id="UP000183995">
    <property type="component" value="Unassembled WGS sequence"/>
</dbReference>
<sequence length="160" mass="16458">MTEIAVIDAGCDDIAGKITAGIRRYGGNPGDLLIAQVPSCAALSGSQPDILVLGEDAAPSCGPAERIQCGILLMPGDGDASAFDARCIVTYGMSPKNTITLSSISETSCVLAIQREFLTAGGDMLERQEIKIMGGMRPDCLLTVAGALLILGLKISDTNG</sequence>
<evidence type="ECO:0000313" key="1">
    <source>
        <dbReference type="EMBL" id="SHH64791.1"/>
    </source>
</evidence>
<accession>A0A1M5UPA0</accession>